<feature type="transmembrane region" description="Helical" evidence="6">
    <location>
        <begin position="130"/>
        <end position="149"/>
    </location>
</feature>
<evidence type="ECO:0000256" key="6">
    <source>
        <dbReference type="RuleBase" id="RU280813"/>
    </source>
</evidence>
<dbReference type="GO" id="GO:0016020">
    <property type="term" value="C:membrane"/>
    <property type="evidence" value="ECO:0007669"/>
    <property type="project" value="UniProtKB-SubCell"/>
</dbReference>
<feature type="transmembrane region" description="Helical" evidence="6">
    <location>
        <begin position="78"/>
        <end position="96"/>
    </location>
</feature>
<dbReference type="GO" id="GO:0007606">
    <property type="term" value="P:sensory perception of chemical stimulus"/>
    <property type="evidence" value="ECO:0007669"/>
    <property type="project" value="UniProtKB-UniRule"/>
</dbReference>
<dbReference type="InterPro" id="IPR000609">
    <property type="entry name" value="7TM_GPCR_serpentine_rcpt_Srg"/>
</dbReference>
<keyword evidence="5 6" id="KW-0472">Membrane</keyword>
<organism evidence="7 8">
    <name type="scientific">Panagrellus redivivus</name>
    <name type="common">Microworm</name>
    <dbReference type="NCBI Taxonomy" id="6233"/>
    <lineage>
        <taxon>Eukaryota</taxon>
        <taxon>Metazoa</taxon>
        <taxon>Ecdysozoa</taxon>
        <taxon>Nematoda</taxon>
        <taxon>Chromadorea</taxon>
        <taxon>Rhabditida</taxon>
        <taxon>Tylenchina</taxon>
        <taxon>Panagrolaimomorpha</taxon>
        <taxon>Panagrolaimoidea</taxon>
        <taxon>Panagrolaimidae</taxon>
        <taxon>Panagrellus</taxon>
    </lineage>
</organism>
<evidence type="ECO:0000313" key="7">
    <source>
        <dbReference type="Proteomes" id="UP000492821"/>
    </source>
</evidence>
<evidence type="ECO:0000256" key="3">
    <source>
        <dbReference type="ARBA" id="ARBA00022692"/>
    </source>
</evidence>
<comment type="subcellular location">
    <subcellularLocation>
        <location evidence="1">Membrane</location>
        <topology evidence="1">Multi-pass membrane protein</topology>
    </subcellularLocation>
</comment>
<dbReference type="PANTHER" id="PTHR31552">
    <property type="entry name" value="SERPENTINE RECEPTOR CLASS GAMMA"/>
    <property type="match status" value="1"/>
</dbReference>
<dbReference type="AlphaFoldDB" id="A0A7E4VC56"/>
<dbReference type="Gene3D" id="1.20.1070.10">
    <property type="entry name" value="Rhodopsin 7-helix transmembrane proteins"/>
    <property type="match status" value="1"/>
</dbReference>
<evidence type="ECO:0000256" key="4">
    <source>
        <dbReference type="ARBA" id="ARBA00022989"/>
    </source>
</evidence>
<dbReference type="GO" id="GO:0004888">
    <property type="term" value="F:transmembrane signaling receptor activity"/>
    <property type="evidence" value="ECO:0007669"/>
    <property type="project" value="InterPro"/>
</dbReference>
<keyword evidence="7" id="KW-1185">Reference proteome</keyword>
<dbReference type="PANTHER" id="PTHR31552:SF8">
    <property type="entry name" value="SERPENTINE RECEPTOR CLASS GAMMA"/>
    <property type="match status" value="1"/>
</dbReference>
<accession>A0A7E4VC56</accession>
<comment type="similarity">
    <text evidence="2 6">Belongs to the nematode receptor-like protein srg family.</text>
</comment>
<comment type="caution">
    <text evidence="6">Lacks conserved residue(s) required for the propagation of feature annotation.</text>
</comment>
<name>A0A7E4VC56_PANRE</name>
<evidence type="ECO:0000256" key="2">
    <source>
        <dbReference type="ARBA" id="ARBA00005692"/>
    </source>
</evidence>
<evidence type="ECO:0000256" key="1">
    <source>
        <dbReference type="ARBA" id="ARBA00004141"/>
    </source>
</evidence>
<protein>
    <recommendedName>
        <fullName evidence="6">Serpentine receptor class gamma</fullName>
    </recommendedName>
</protein>
<keyword evidence="3 6" id="KW-0812">Transmembrane</keyword>
<dbReference type="Proteomes" id="UP000492821">
    <property type="component" value="Unassembled WGS sequence"/>
</dbReference>
<evidence type="ECO:0000313" key="8">
    <source>
        <dbReference type="WBParaSite" id="Pan_g19259.t1"/>
    </source>
</evidence>
<dbReference type="WBParaSite" id="Pan_g19259.t1">
    <property type="protein sequence ID" value="Pan_g19259.t1"/>
    <property type="gene ID" value="Pan_g19259"/>
</dbReference>
<keyword evidence="4 6" id="KW-1133">Transmembrane helix</keyword>
<feature type="transmembrane region" description="Helical" evidence="6">
    <location>
        <begin position="34"/>
        <end position="57"/>
    </location>
</feature>
<sequence length="262" mass="29379">MLMDLACYAQGRILGAPVYLGFAEWLPSDGAVPMIFMFLGFGSAWSGQLLNAMISFNRFSVIYLKMKYAPFWKKNLKYFLLASVVVPFLMTFQFFVSQPAILLYNETNPKMGYYLMERIEKPIYSKSGRAALLFAFTGVSSFCMNCYVLNQLIKRKKSSTASVSMDDSSAVLGVFIKNGKNNCCIHPVLFVATMFACDLGSLSPAWFMLAVHKQLQEDILGPRFSFKKKTVTAEPSSIASNILKNRKREGHARPVNRVAAVK</sequence>
<dbReference type="SUPFAM" id="SSF81321">
    <property type="entry name" value="Family A G protein-coupled receptor-like"/>
    <property type="match status" value="1"/>
</dbReference>
<evidence type="ECO:0000256" key="5">
    <source>
        <dbReference type="ARBA" id="ARBA00023136"/>
    </source>
</evidence>
<reference evidence="8" key="2">
    <citation type="submission" date="2020-10" db="UniProtKB">
        <authorList>
            <consortium name="WormBaseParasite"/>
        </authorList>
    </citation>
    <scope>IDENTIFICATION</scope>
</reference>
<dbReference type="Pfam" id="PF02118">
    <property type="entry name" value="Srg"/>
    <property type="match status" value="1"/>
</dbReference>
<reference evidence="7" key="1">
    <citation type="journal article" date="2013" name="Genetics">
        <title>The draft genome and transcriptome of Panagrellus redivivus are shaped by the harsh demands of a free-living lifestyle.</title>
        <authorList>
            <person name="Srinivasan J."/>
            <person name="Dillman A.R."/>
            <person name="Macchietto M.G."/>
            <person name="Heikkinen L."/>
            <person name="Lakso M."/>
            <person name="Fracchia K.M."/>
            <person name="Antoshechkin I."/>
            <person name="Mortazavi A."/>
            <person name="Wong G."/>
            <person name="Sternberg P.W."/>
        </authorList>
    </citation>
    <scope>NUCLEOTIDE SEQUENCE [LARGE SCALE GENOMIC DNA]</scope>
    <source>
        <strain evidence="7">MT8872</strain>
    </source>
</reference>
<proteinExistence type="inferred from homology"/>